<reference evidence="1 2" key="1">
    <citation type="journal article" date="2020" name="IScience">
        <title>Genome Sequencing of the Endangered Kingdonia uniflora (Circaeasteraceae, Ranunculales) Reveals Potential Mechanisms of Evolutionary Specialization.</title>
        <authorList>
            <person name="Sun Y."/>
            <person name="Deng T."/>
            <person name="Zhang A."/>
            <person name="Moore M.J."/>
            <person name="Landis J.B."/>
            <person name="Lin N."/>
            <person name="Zhang H."/>
            <person name="Zhang X."/>
            <person name="Huang J."/>
            <person name="Zhang X."/>
            <person name="Sun H."/>
            <person name="Wang H."/>
        </authorList>
    </citation>
    <scope>NUCLEOTIDE SEQUENCE [LARGE SCALE GENOMIC DNA]</scope>
    <source>
        <strain evidence="1">TB1705</strain>
        <tissue evidence="1">Leaf</tissue>
    </source>
</reference>
<proteinExistence type="predicted"/>
<evidence type="ECO:0000313" key="1">
    <source>
        <dbReference type="EMBL" id="KAF6146198.1"/>
    </source>
</evidence>
<organism evidence="1 2">
    <name type="scientific">Kingdonia uniflora</name>
    <dbReference type="NCBI Taxonomy" id="39325"/>
    <lineage>
        <taxon>Eukaryota</taxon>
        <taxon>Viridiplantae</taxon>
        <taxon>Streptophyta</taxon>
        <taxon>Embryophyta</taxon>
        <taxon>Tracheophyta</taxon>
        <taxon>Spermatophyta</taxon>
        <taxon>Magnoliopsida</taxon>
        <taxon>Ranunculales</taxon>
        <taxon>Circaeasteraceae</taxon>
        <taxon>Kingdonia</taxon>
    </lineage>
</organism>
<gene>
    <name evidence="1" type="ORF">GIB67_005846</name>
</gene>
<keyword evidence="2" id="KW-1185">Reference proteome</keyword>
<evidence type="ECO:0000313" key="2">
    <source>
        <dbReference type="Proteomes" id="UP000541444"/>
    </source>
</evidence>
<name>A0A7J7LUH0_9MAGN</name>
<dbReference type="EMBL" id="JACGCM010002004">
    <property type="protein sequence ID" value="KAF6146198.1"/>
    <property type="molecule type" value="Genomic_DNA"/>
</dbReference>
<dbReference type="Proteomes" id="UP000541444">
    <property type="component" value="Unassembled WGS sequence"/>
</dbReference>
<comment type="caution">
    <text evidence="1">The sequence shown here is derived from an EMBL/GenBank/DDBJ whole genome shotgun (WGS) entry which is preliminary data.</text>
</comment>
<dbReference type="AlphaFoldDB" id="A0A7J7LUH0"/>
<protein>
    <submittedName>
        <fullName evidence="1">Uncharacterized protein</fullName>
    </submittedName>
</protein>
<sequence length="110" mass="12433">MHGCSLLHSGTFIPFRIDFPVSLVVSCTKLRATLNRVFFQERQGELLEGGYRVRFKALKLDAVFRALVESMLDQKENIDHELVASFRNGNTDSLKLLSKILPGSLQEPLN</sequence>
<accession>A0A7J7LUH0</accession>